<evidence type="ECO:0000256" key="3">
    <source>
        <dbReference type="ARBA" id="ARBA00023163"/>
    </source>
</evidence>
<dbReference type="InterPro" id="IPR014710">
    <property type="entry name" value="RmlC-like_jellyroll"/>
</dbReference>
<proteinExistence type="predicted"/>
<dbReference type="InterPro" id="IPR050204">
    <property type="entry name" value="AraC_XylS_family_regulators"/>
</dbReference>
<dbReference type="Gene3D" id="2.60.120.10">
    <property type="entry name" value="Jelly Rolls"/>
    <property type="match status" value="1"/>
</dbReference>
<dbReference type="InterPro" id="IPR018060">
    <property type="entry name" value="HTH_AraC"/>
</dbReference>
<protein>
    <submittedName>
        <fullName evidence="5">Helix-turn-helix transcriptional regulator</fullName>
    </submittedName>
</protein>
<accession>A0A956LWD4</accession>
<dbReference type="PROSITE" id="PS01124">
    <property type="entry name" value="HTH_ARAC_FAMILY_2"/>
    <property type="match status" value="1"/>
</dbReference>
<dbReference type="Proteomes" id="UP000697710">
    <property type="component" value="Unassembled WGS sequence"/>
</dbReference>
<dbReference type="GO" id="GO:0003700">
    <property type="term" value="F:DNA-binding transcription factor activity"/>
    <property type="evidence" value="ECO:0007669"/>
    <property type="project" value="InterPro"/>
</dbReference>
<evidence type="ECO:0000259" key="4">
    <source>
        <dbReference type="PROSITE" id="PS01124"/>
    </source>
</evidence>
<dbReference type="SMART" id="SM00342">
    <property type="entry name" value="HTH_ARAC"/>
    <property type="match status" value="1"/>
</dbReference>
<comment type="caution">
    <text evidence="5">The sequence shown here is derived from an EMBL/GenBank/DDBJ whole genome shotgun (WGS) entry which is preliminary data.</text>
</comment>
<dbReference type="InterPro" id="IPR018062">
    <property type="entry name" value="HTH_AraC-typ_CS"/>
</dbReference>
<dbReference type="PROSITE" id="PS00041">
    <property type="entry name" value="HTH_ARAC_FAMILY_1"/>
    <property type="match status" value="1"/>
</dbReference>
<evidence type="ECO:0000256" key="2">
    <source>
        <dbReference type="ARBA" id="ARBA00023125"/>
    </source>
</evidence>
<dbReference type="InterPro" id="IPR011051">
    <property type="entry name" value="RmlC_Cupin_sf"/>
</dbReference>
<name>A0A956LWD4_UNCEI</name>
<feature type="domain" description="HTH araC/xylS-type" evidence="4">
    <location>
        <begin position="162"/>
        <end position="260"/>
    </location>
</feature>
<evidence type="ECO:0000313" key="6">
    <source>
        <dbReference type="Proteomes" id="UP000697710"/>
    </source>
</evidence>
<dbReference type="SUPFAM" id="SSF46689">
    <property type="entry name" value="Homeodomain-like"/>
    <property type="match status" value="2"/>
</dbReference>
<evidence type="ECO:0000256" key="1">
    <source>
        <dbReference type="ARBA" id="ARBA00023015"/>
    </source>
</evidence>
<dbReference type="EMBL" id="JAGQHR010000041">
    <property type="protein sequence ID" value="MCA9726541.1"/>
    <property type="molecule type" value="Genomic_DNA"/>
</dbReference>
<dbReference type="GO" id="GO:0043565">
    <property type="term" value="F:sequence-specific DNA binding"/>
    <property type="evidence" value="ECO:0007669"/>
    <property type="project" value="InterPro"/>
</dbReference>
<dbReference type="PANTHER" id="PTHR46796">
    <property type="entry name" value="HTH-TYPE TRANSCRIPTIONAL ACTIVATOR RHAS-RELATED"/>
    <property type="match status" value="1"/>
</dbReference>
<gene>
    <name evidence="5" type="ORF">KC729_02595</name>
</gene>
<keyword evidence="1" id="KW-0805">Transcription regulation</keyword>
<keyword evidence="3" id="KW-0804">Transcription</keyword>
<reference evidence="5" key="1">
    <citation type="submission" date="2020-04" db="EMBL/GenBank/DDBJ databases">
        <authorList>
            <person name="Zhang T."/>
        </authorList>
    </citation>
    <scope>NUCLEOTIDE SEQUENCE</scope>
    <source>
        <strain evidence="5">HKST-UBA01</strain>
    </source>
</reference>
<dbReference type="InterPro" id="IPR009057">
    <property type="entry name" value="Homeodomain-like_sf"/>
</dbReference>
<evidence type="ECO:0000313" key="5">
    <source>
        <dbReference type="EMBL" id="MCA9726541.1"/>
    </source>
</evidence>
<keyword evidence="2" id="KW-0238">DNA-binding</keyword>
<dbReference type="Gene3D" id="1.10.10.60">
    <property type="entry name" value="Homeodomain-like"/>
    <property type="match status" value="1"/>
</dbReference>
<organism evidence="5 6">
    <name type="scientific">Eiseniibacteriota bacterium</name>
    <dbReference type="NCBI Taxonomy" id="2212470"/>
    <lineage>
        <taxon>Bacteria</taxon>
        <taxon>Candidatus Eiseniibacteriota</taxon>
    </lineage>
</organism>
<sequence>MLLPDGTRVERAPLPPEIQLESVSLPPGLRMSGHHHTGANFCLVVDGGFREREPGRDRSCGPATLRISRPDVEHEIRTERHSARCLVTEFAPSLLEPFRRTLGLDRAPSVYLECPGWVMTEAVAMPSTSDDLLAECWIVETLAQAARQVRFDDGGPPPGWLLRVRDRLEGEFSDPITLHGLARDAKVHPSHLARAFRDHFGRTVGEYLRARRLRYARHRLEATDDPIAEIAFAAGFADQAHLTRTFAARWGHPPGRYRAMRRSRVARS</sequence>
<dbReference type="Pfam" id="PF12833">
    <property type="entry name" value="HTH_18"/>
    <property type="match status" value="1"/>
</dbReference>
<dbReference type="AlphaFoldDB" id="A0A956LWD4"/>
<dbReference type="SUPFAM" id="SSF51182">
    <property type="entry name" value="RmlC-like cupins"/>
    <property type="match status" value="1"/>
</dbReference>
<reference evidence="5" key="2">
    <citation type="journal article" date="2021" name="Microbiome">
        <title>Successional dynamics and alternative stable states in a saline activated sludge microbial community over 9 years.</title>
        <authorList>
            <person name="Wang Y."/>
            <person name="Ye J."/>
            <person name="Ju F."/>
            <person name="Liu L."/>
            <person name="Boyd J.A."/>
            <person name="Deng Y."/>
            <person name="Parks D.H."/>
            <person name="Jiang X."/>
            <person name="Yin X."/>
            <person name="Woodcroft B.J."/>
            <person name="Tyson G.W."/>
            <person name="Hugenholtz P."/>
            <person name="Polz M.F."/>
            <person name="Zhang T."/>
        </authorList>
    </citation>
    <scope>NUCLEOTIDE SEQUENCE</scope>
    <source>
        <strain evidence="5">HKST-UBA01</strain>
    </source>
</reference>